<organism evidence="2 3">
    <name type="scientific">Periconia digitata</name>
    <dbReference type="NCBI Taxonomy" id="1303443"/>
    <lineage>
        <taxon>Eukaryota</taxon>
        <taxon>Fungi</taxon>
        <taxon>Dikarya</taxon>
        <taxon>Ascomycota</taxon>
        <taxon>Pezizomycotina</taxon>
        <taxon>Dothideomycetes</taxon>
        <taxon>Pleosporomycetidae</taxon>
        <taxon>Pleosporales</taxon>
        <taxon>Massarineae</taxon>
        <taxon>Periconiaceae</taxon>
        <taxon>Periconia</taxon>
    </lineage>
</organism>
<proteinExistence type="predicted"/>
<name>A0A9W4XNS8_9PLEO</name>
<accession>A0A9W4XNS8</accession>
<dbReference type="EMBL" id="CAOQHR010000001">
    <property type="protein sequence ID" value="CAI6225865.1"/>
    <property type="molecule type" value="Genomic_DNA"/>
</dbReference>
<feature type="region of interest" description="Disordered" evidence="1">
    <location>
        <begin position="1"/>
        <end position="52"/>
    </location>
</feature>
<evidence type="ECO:0000313" key="3">
    <source>
        <dbReference type="Proteomes" id="UP001152607"/>
    </source>
</evidence>
<dbReference type="SUPFAM" id="SSF48452">
    <property type="entry name" value="TPR-like"/>
    <property type="match status" value="1"/>
</dbReference>
<dbReference type="Proteomes" id="UP001152607">
    <property type="component" value="Unassembled WGS sequence"/>
</dbReference>
<keyword evidence="3" id="KW-1185">Reference proteome</keyword>
<evidence type="ECO:0000256" key="1">
    <source>
        <dbReference type="SAM" id="MobiDB-lite"/>
    </source>
</evidence>
<dbReference type="AlphaFoldDB" id="A0A9W4XNS8"/>
<dbReference type="InterPro" id="IPR011990">
    <property type="entry name" value="TPR-like_helical_dom_sf"/>
</dbReference>
<dbReference type="OrthoDB" id="20872at2759"/>
<protein>
    <submittedName>
        <fullName evidence="2">Uncharacterized protein</fullName>
    </submittedName>
</protein>
<gene>
    <name evidence="2" type="ORF">PDIGIT_LOCUS20</name>
</gene>
<feature type="compositionally biased region" description="Acidic residues" evidence="1">
    <location>
        <begin position="25"/>
        <end position="41"/>
    </location>
</feature>
<comment type="caution">
    <text evidence="2">The sequence shown here is derived from an EMBL/GenBank/DDBJ whole genome shotgun (WGS) entry which is preliminary data.</text>
</comment>
<evidence type="ECO:0000313" key="2">
    <source>
        <dbReference type="EMBL" id="CAI6225865.1"/>
    </source>
</evidence>
<reference evidence="2" key="1">
    <citation type="submission" date="2023-01" db="EMBL/GenBank/DDBJ databases">
        <authorList>
            <person name="Van Ghelder C."/>
            <person name="Rancurel C."/>
        </authorList>
    </citation>
    <scope>NUCLEOTIDE SEQUENCE</scope>
    <source>
        <strain evidence="2">CNCM I-4278</strain>
    </source>
</reference>
<sequence>MSFFDRQGIPADLLRGRTAQTDTSEQQEQEADDPQSGEEGDTTSQSSEGDNRFEDDVVTLRNICFVSIEGDSTTFKMHALVQLATRKWRDANSQLGQWRRAFVTLMAKEFPSGSFENRTRCQMLLPHVAPMFEKKPTEEELLQDWAQVLYNAGWYLWMKGQYREAEDVAKKGVETRECIAGQDDVTTLDSVSILALVLRYQG</sequence>
<dbReference type="Gene3D" id="1.25.40.10">
    <property type="entry name" value="Tetratricopeptide repeat domain"/>
    <property type="match status" value="1"/>
</dbReference>